<accession>A0A0T7APS0</accession>
<dbReference type="Proteomes" id="UP000217431">
    <property type="component" value="Chromosome II"/>
</dbReference>
<reference evidence="3 5" key="3">
    <citation type="submission" date="2017-11" db="EMBL/GenBank/DDBJ databases">
        <title>Genome sequencing of Prevotella intermedia KCOM 2698.</title>
        <authorList>
            <person name="Kook J.-K."/>
            <person name="Park S.-N."/>
            <person name="Lim Y.K."/>
        </authorList>
    </citation>
    <scope>NUCLEOTIDE SEQUENCE [LARGE SCALE GENOMIC DNA]</scope>
    <source>
        <strain evidence="3 5">KCOM 2698</strain>
    </source>
</reference>
<evidence type="ECO:0000313" key="6">
    <source>
        <dbReference type="Proteomes" id="UP000230742"/>
    </source>
</evidence>
<proteinExistence type="predicted"/>
<sequence>MEINEEEYFRRYTEGESFVYGLTAEGHSKAMVIDSDFKMVSRHELTFLEVDTERQWWRFRLRELSNKLVKYDDSTVAQIIEATNEISAIYDELDFWVSDHGILRKINNRDQVYSKWEKVREYLTYKYPMSSYEMILAKEKELADETVFMNNIRYMHFMYVYFLQFGKYMREERFKHRDIDRFGSCVPIELECIYKTNRGVMFDGKTDRHFDGSMVYDGDAVSKIVKNTGAKGAELNYGMRADFHNDGEILNEANLSLTQTVGKDYSLYTHLHLKLDGYGE</sequence>
<dbReference type="EMBL" id="CP024728">
    <property type="protein sequence ID" value="ATV32091.1"/>
    <property type="molecule type" value="Genomic_DNA"/>
</dbReference>
<dbReference type="EMBL" id="PENF01000002">
    <property type="protein sequence ID" value="PJI18789.1"/>
    <property type="molecule type" value="Genomic_DNA"/>
</dbReference>
<dbReference type="AlphaFoldDB" id="A0A0T7APS0"/>
<dbReference type="Proteomes" id="UP000230742">
    <property type="component" value="Chromosome 2"/>
</dbReference>
<name>A0A0T7APS0_PREIN</name>
<evidence type="ECO:0000313" key="3">
    <source>
        <dbReference type="EMBL" id="PJI18789.1"/>
    </source>
</evidence>
<gene>
    <name evidence="1" type="ORF">CTM46_11410</name>
    <name evidence="3" type="ORF">CTM53_09150</name>
    <name evidence="2" type="ORF">PIOMA14_II_0602</name>
</gene>
<evidence type="ECO:0000313" key="2">
    <source>
        <dbReference type="EMBL" id="BAU19106.1"/>
    </source>
</evidence>
<dbReference type="EMBL" id="AP014598">
    <property type="protein sequence ID" value="BAU19106.1"/>
    <property type="molecule type" value="Genomic_DNA"/>
</dbReference>
<evidence type="ECO:0000313" key="1">
    <source>
        <dbReference type="EMBL" id="ATV32091.1"/>
    </source>
</evidence>
<organism evidence="2 4">
    <name type="scientific">Prevotella intermedia</name>
    <dbReference type="NCBI Taxonomy" id="28131"/>
    <lineage>
        <taxon>Bacteria</taxon>
        <taxon>Pseudomonadati</taxon>
        <taxon>Bacteroidota</taxon>
        <taxon>Bacteroidia</taxon>
        <taxon>Bacteroidales</taxon>
        <taxon>Prevotellaceae</taxon>
        <taxon>Prevotella</taxon>
    </lineage>
</organism>
<reference evidence="2 4" key="1">
    <citation type="journal article" date="2016" name="DNA Res.">
        <title>The complete genome sequencing of Prevotella intermedia strain OMA14 and a subsequent fine-scale, intra-species genomic comparison reveal an unusual amplification of conjugative and mobile transposons and identify a novel Prevotella-lineage-specific repeat.</title>
        <authorList>
            <person name="Naito M."/>
            <person name="Ogura Y."/>
            <person name="Itoh T."/>
            <person name="Shoji M."/>
            <person name="Okamoto M."/>
            <person name="Hayashi T."/>
            <person name="Nakayama K."/>
        </authorList>
    </citation>
    <scope>NUCLEOTIDE SEQUENCE [LARGE SCALE GENOMIC DNA]</scope>
    <source>
        <strain evidence="2 4">OMA14</strain>
    </source>
</reference>
<dbReference type="Proteomes" id="UP000229102">
    <property type="component" value="Unassembled WGS sequence"/>
</dbReference>
<evidence type="ECO:0000313" key="5">
    <source>
        <dbReference type="Proteomes" id="UP000229102"/>
    </source>
</evidence>
<dbReference type="RefSeq" id="WP_045168229.1">
    <property type="nucleotide sequence ID" value="NZ_AP014598.1"/>
</dbReference>
<protein>
    <submittedName>
        <fullName evidence="2">Uncharacterized protein</fullName>
    </submittedName>
</protein>
<evidence type="ECO:0000313" key="4">
    <source>
        <dbReference type="Proteomes" id="UP000217431"/>
    </source>
</evidence>
<reference evidence="1 6" key="2">
    <citation type="submission" date="2017-11" db="EMBL/GenBank/DDBJ databases">
        <title>Genome sequencing of Prevotella intermedia KCOM 1949.</title>
        <authorList>
            <person name="Kook J.-K."/>
            <person name="Park S.-N."/>
            <person name="Lim Y.K."/>
        </authorList>
    </citation>
    <scope>NUCLEOTIDE SEQUENCE [LARGE SCALE GENOMIC DNA]</scope>
    <source>
        <strain evidence="1 6">KCOM 1949</strain>
    </source>
</reference>